<keyword evidence="3" id="KW-0238">DNA-binding</keyword>
<dbReference type="AlphaFoldDB" id="A0A437M7A9"/>
<dbReference type="SUPFAM" id="SSF46785">
    <property type="entry name" value="Winged helix' DNA-binding domain"/>
    <property type="match status" value="1"/>
</dbReference>
<comment type="caution">
    <text evidence="6">The sequence shown here is derived from an EMBL/GenBank/DDBJ whole genome shotgun (WGS) entry which is preliminary data.</text>
</comment>
<dbReference type="InterPro" id="IPR036390">
    <property type="entry name" value="WH_DNA-bd_sf"/>
</dbReference>
<evidence type="ECO:0000256" key="4">
    <source>
        <dbReference type="ARBA" id="ARBA00023163"/>
    </source>
</evidence>
<keyword evidence="7" id="KW-1185">Reference proteome</keyword>
<name>A0A437M7A9_9SPHN</name>
<comment type="similarity">
    <text evidence="1">Belongs to the LysR transcriptional regulatory family.</text>
</comment>
<sequence>MNVSFLETFYWVATLRNFSEAAKRLRVSQPVVSMRMAALQRELGTELYRGSGKTFELTNAGRRVFAKCEAIVILSKELQEEARDAASAATTGYVGVTEVIAMSWLPEFLQNLRAHTSLNIGIRTGSLTELMAALHNGDIDVALVLQPVTDPELVSDHICDFGVKWLGSPAILPPSGAMNISDLTRLPIIRSPRNSYRYEKMLEYFRWHDIAGAEAFQPRWIDVGLGMAACAHLASRGVGVTALPVAVAASLLVDGRLAICDIAQEFLPWQIAAVRKRNANPYVVGPCIDSARQAAIAFEQTGENGQHFRAVQIH</sequence>
<keyword evidence="2" id="KW-0805">Transcription regulation</keyword>
<dbReference type="EMBL" id="SACN01000001">
    <property type="protein sequence ID" value="RVT93539.1"/>
    <property type="molecule type" value="Genomic_DNA"/>
</dbReference>
<dbReference type="Pfam" id="PF03466">
    <property type="entry name" value="LysR_substrate"/>
    <property type="match status" value="1"/>
</dbReference>
<evidence type="ECO:0000313" key="7">
    <source>
        <dbReference type="Proteomes" id="UP000282971"/>
    </source>
</evidence>
<reference evidence="6 7" key="1">
    <citation type="submission" date="2019-01" db="EMBL/GenBank/DDBJ databases">
        <authorList>
            <person name="Chen W.-M."/>
        </authorList>
    </citation>
    <scope>NUCLEOTIDE SEQUENCE [LARGE SCALE GENOMIC DNA]</scope>
    <source>
        <strain evidence="6 7">CCP-7</strain>
    </source>
</reference>
<dbReference type="GO" id="GO:0000976">
    <property type="term" value="F:transcription cis-regulatory region binding"/>
    <property type="evidence" value="ECO:0007669"/>
    <property type="project" value="TreeGrafter"/>
</dbReference>
<dbReference type="InterPro" id="IPR036388">
    <property type="entry name" value="WH-like_DNA-bd_sf"/>
</dbReference>
<feature type="domain" description="HTH lysR-type" evidence="5">
    <location>
        <begin position="1"/>
        <end position="58"/>
    </location>
</feature>
<dbReference type="GO" id="GO:0003700">
    <property type="term" value="F:DNA-binding transcription factor activity"/>
    <property type="evidence" value="ECO:0007669"/>
    <property type="project" value="InterPro"/>
</dbReference>
<gene>
    <name evidence="6" type="ORF">EOD43_06630</name>
</gene>
<keyword evidence="4" id="KW-0804">Transcription</keyword>
<dbReference type="InterPro" id="IPR000847">
    <property type="entry name" value="LysR_HTH_N"/>
</dbReference>
<dbReference type="Gene3D" id="1.10.10.10">
    <property type="entry name" value="Winged helix-like DNA-binding domain superfamily/Winged helix DNA-binding domain"/>
    <property type="match status" value="1"/>
</dbReference>
<dbReference type="SUPFAM" id="SSF53850">
    <property type="entry name" value="Periplasmic binding protein-like II"/>
    <property type="match status" value="1"/>
</dbReference>
<evidence type="ECO:0000259" key="5">
    <source>
        <dbReference type="PROSITE" id="PS50931"/>
    </source>
</evidence>
<dbReference type="Pfam" id="PF00126">
    <property type="entry name" value="HTH_1"/>
    <property type="match status" value="1"/>
</dbReference>
<evidence type="ECO:0000313" key="6">
    <source>
        <dbReference type="EMBL" id="RVT93539.1"/>
    </source>
</evidence>
<protein>
    <submittedName>
        <fullName evidence="6">LysR family transcriptional regulator</fullName>
    </submittedName>
</protein>
<dbReference type="PANTHER" id="PTHR30126:SF77">
    <property type="entry name" value="TRANSCRIPTIONAL REGULATORY PROTEIN"/>
    <property type="match status" value="1"/>
</dbReference>
<proteinExistence type="inferred from homology"/>
<dbReference type="PRINTS" id="PR00039">
    <property type="entry name" value="HTHLYSR"/>
</dbReference>
<dbReference type="CDD" id="cd05466">
    <property type="entry name" value="PBP2_LTTR_substrate"/>
    <property type="match status" value="1"/>
</dbReference>
<organism evidence="6 7">
    <name type="scientific">Sphingomonas crocodyli</name>
    <dbReference type="NCBI Taxonomy" id="1979270"/>
    <lineage>
        <taxon>Bacteria</taxon>
        <taxon>Pseudomonadati</taxon>
        <taxon>Pseudomonadota</taxon>
        <taxon>Alphaproteobacteria</taxon>
        <taxon>Sphingomonadales</taxon>
        <taxon>Sphingomonadaceae</taxon>
        <taxon>Sphingomonas</taxon>
    </lineage>
</organism>
<evidence type="ECO:0000256" key="3">
    <source>
        <dbReference type="ARBA" id="ARBA00023125"/>
    </source>
</evidence>
<accession>A0A437M7A9</accession>
<dbReference type="PROSITE" id="PS50931">
    <property type="entry name" value="HTH_LYSR"/>
    <property type="match status" value="1"/>
</dbReference>
<evidence type="ECO:0000256" key="2">
    <source>
        <dbReference type="ARBA" id="ARBA00023015"/>
    </source>
</evidence>
<dbReference type="RefSeq" id="WP_127742255.1">
    <property type="nucleotide sequence ID" value="NZ_SACN01000001.1"/>
</dbReference>
<dbReference type="InterPro" id="IPR005119">
    <property type="entry name" value="LysR_subst-bd"/>
</dbReference>
<evidence type="ECO:0000256" key="1">
    <source>
        <dbReference type="ARBA" id="ARBA00009437"/>
    </source>
</evidence>
<dbReference type="Proteomes" id="UP000282971">
    <property type="component" value="Unassembled WGS sequence"/>
</dbReference>
<dbReference type="OrthoDB" id="9791253at2"/>
<dbReference type="PANTHER" id="PTHR30126">
    <property type="entry name" value="HTH-TYPE TRANSCRIPTIONAL REGULATOR"/>
    <property type="match status" value="1"/>
</dbReference>
<dbReference type="Gene3D" id="3.40.190.10">
    <property type="entry name" value="Periplasmic binding protein-like II"/>
    <property type="match status" value="2"/>
</dbReference>